<evidence type="ECO:0000256" key="6">
    <source>
        <dbReference type="ARBA" id="ARBA00023139"/>
    </source>
</evidence>
<evidence type="ECO:0000313" key="10">
    <source>
        <dbReference type="EMBL" id="GAX91946.1"/>
    </source>
</evidence>
<protein>
    <submittedName>
        <fullName evidence="10">Spore gernimation protein GerC</fullName>
    </submittedName>
</protein>
<comment type="similarity">
    <text evidence="2">Belongs to the GerABKC lipoprotein family.</text>
</comment>
<comment type="subcellular location">
    <subcellularLocation>
        <location evidence="1">Membrane</location>
        <topology evidence="1">Lipid-anchor</topology>
    </subcellularLocation>
</comment>
<feature type="domain" description="Spore germination protein N-terminal" evidence="9">
    <location>
        <begin position="28"/>
        <end position="229"/>
    </location>
</feature>
<dbReference type="RefSeq" id="WP_096184240.1">
    <property type="nucleotide sequence ID" value="NZ_BDUF01000112.1"/>
</dbReference>
<evidence type="ECO:0000256" key="4">
    <source>
        <dbReference type="ARBA" id="ARBA00022729"/>
    </source>
</evidence>
<dbReference type="AlphaFoldDB" id="A0A292YRY8"/>
<keyword evidence="3" id="KW-0309">Germination</keyword>
<proteinExistence type="inferred from homology"/>
<evidence type="ECO:0000256" key="5">
    <source>
        <dbReference type="ARBA" id="ARBA00023136"/>
    </source>
</evidence>
<keyword evidence="6" id="KW-0564">Palmitate</keyword>
<dbReference type="Proteomes" id="UP000217785">
    <property type="component" value="Unassembled WGS sequence"/>
</dbReference>
<dbReference type="Gene3D" id="3.30.300.210">
    <property type="entry name" value="Nutrient germinant receptor protein C, domain 3"/>
    <property type="match status" value="1"/>
</dbReference>
<dbReference type="PANTHER" id="PTHR35789:SF1">
    <property type="entry name" value="SPORE GERMINATION PROTEIN B3"/>
    <property type="match status" value="1"/>
</dbReference>
<evidence type="ECO:0000256" key="2">
    <source>
        <dbReference type="ARBA" id="ARBA00007886"/>
    </source>
</evidence>
<organism evidence="10 11">
    <name type="scientific">Effusibacillus lacus</name>
    <dbReference type="NCBI Taxonomy" id="1348429"/>
    <lineage>
        <taxon>Bacteria</taxon>
        <taxon>Bacillati</taxon>
        <taxon>Bacillota</taxon>
        <taxon>Bacilli</taxon>
        <taxon>Bacillales</taxon>
        <taxon>Alicyclobacillaceae</taxon>
        <taxon>Effusibacillus</taxon>
    </lineage>
</organism>
<keyword evidence="11" id="KW-1185">Reference proteome</keyword>
<dbReference type="PANTHER" id="PTHR35789">
    <property type="entry name" value="SPORE GERMINATION PROTEIN B3"/>
    <property type="match status" value="1"/>
</dbReference>
<reference evidence="11" key="1">
    <citation type="submission" date="2017-07" db="EMBL/GenBank/DDBJ databases">
        <title>Draft genome sequence of Effusibacillus lacus strain skLN1.</title>
        <authorList>
            <person name="Watanabe M."/>
            <person name="Kojima H."/>
            <person name="Fukui M."/>
        </authorList>
    </citation>
    <scope>NUCLEOTIDE SEQUENCE [LARGE SCALE GENOMIC DNA]</scope>
    <source>
        <strain evidence="11">skLN1</strain>
    </source>
</reference>
<evidence type="ECO:0000259" key="8">
    <source>
        <dbReference type="Pfam" id="PF05504"/>
    </source>
</evidence>
<evidence type="ECO:0000259" key="9">
    <source>
        <dbReference type="Pfam" id="PF25198"/>
    </source>
</evidence>
<keyword evidence="7" id="KW-0449">Lipoprotein</keyword>
<dbReference type="GO" id="GO:0016020">
    <property type="term" value="C:membrane"/>
    <property type="evidence" value="ECO:0007669"/>
    <property type="project" value="UniProtKB-SubCell"/>
</dbReference>
<sequence length="411" mass="46604">MQATKWGRRVQWLCVLLVTLPFLTGCWDRLEIEERATVLGIAVDEAGPETEAEEDEISHIEGKFPVPEKEVIRITTQIAVPGRIPLGPGEGGGGGGERTQSVWVVNAVGHTFEDAMMSLQQKVSNRLFFGHLRIIIVSEAIARKGIENLNDYLRRDPEVRRMAWMLVSKGKASKLMAVVPQLERVPTLYMMAILDQAVKMGKFPNDFLGIFWSNLSKKGQEPFLPYIEIKQKDNIQISGMAYFRGEKMVGVTKPLEVGFYMAVKGIDPGGYAVVAPVPGLPGTVMFQSTHRVSKIYVDMKNGRPHFIVKVHLEGNLLEKSNERFAVDNPEMIVKIQEEIAKRAKRGFEDLIQKTQEQRADIFGFGEYVRAKQPRYWNEQIQTKSKWQEAYKEIPVDVYVKINIRRIGMKAK</sequence>
<evidence type="ECO:0000256" key="1">
    <source>
        <dbReference type="ARBA" id="ARBA00004635"/>
    </source>
</evidence>
<dbReference type="InterPro" id="IPR038501">
    <property type="entry name" value="Spore_GerAC_C_sf"/>
</dbReference>
<dbReference type="InterPro" id="IPR008844">
    <property type="entry name" value="Spore_GerAC-like"/>
</dbReference>
<accession>A0A292YRY8</accession>
<gene>
    <name evidence="10" type="ORF">EFBL_3637</name>
</gene>
<evidence type="ECO:0000256" key="7">
    <source>
        <dbReference type="ARBA" id="ARBA00023288"/>
    </source>
</evidence>
<feature type="domain" description="Spore germination GerAC-like C-terminal" evidence="8">
    <location>
        <begin position="238"/>
        <end position="407"/>
    </location>
</feature>
<dbReference type="EMBL" id="BDUF01000112">
    <property type="protein sequence ID" value="GAX91946.1"/>
    <property type="molecule type" value="Genomic_DNA"/>
</dbReference>
<evidence type="ECO:0000256" key="3">
    <source>
        <dbReference type="ARBA" id="ARBA00022544"/>
    </source>
</evidence>
<dbReference type="OrthoDB" id="9816067at2"/>
<dbReference type="PROSITE" id="PS51257">
    <property type="entry name" value="PROKAR_LIPOPROTEIN"/>
    <property type="match status" value="1"/>
</dbReference>
<dbReference type="Pfam" id="PF05504">
    <property type="entry name" value="Spore_GerAC"/>
    <property type="match status" value="1"/>
</dbReference>
<name>A0A292YRY8_9BACL</name>
<dbReference type="GO" id="GO:0009847">
    <property type="term" value="P:spore germination"/>
    <property type="evidence" value="ECO:0007669"/>
    <property type="project" value="InterPro"/>
</dbReference>
<evidence type="ECO:0000313" key="11">
    <source>
        <dbReference type="Proteomes" id="UP000217785"/>
    </source>
</evidence>
<dbReference type="InterPro" id="IPR046953">
    <property type="entry name" value="Spore_GerAC-like_C"/>
</dbReference>
<keyword evidence="4" id="KW-0732">Signal</keyword>
<dbReference type="NCBIfam" id="TIGR02887">
    <property type="entry name" value="spore_ger_x_C"/>
    <property type="match status" value="1"/>
</dbReference>
<dbReference type="Pfam" id="PF25198">
    <property type="entry name" value="Spore_GerAC_N"/>
    <property type="match status" value="1"/>
</dbReference>
<keyword evidence="5" id="KW-0472">Membrane</keyword>
<comment type="caution">
    <text evidence="10">The sequence shown here is derived from an EMBL/GenBank/DDBJ whole genome shotgun (WGS) entry which is preliminary data.</text>
</comment>
<dbReference type="InterPro" id="IPR057336">
    <property type="entry name" value="GerAC_N"/>
</dbReference>